<dbReference type="EMBL" id="BARU01013005">
    <property type="protein sequence ID" value="GAH32321.1"/>
    <property type="molecule type" value="Genomic_DNA"/>
</dbReference>
<sequence length="219" mass="25589">VGNELIPITDPYQFLNGDVYIIETENNLWIWLGSKSFADEKFIGSWGAKKIEGQNKELKIETINQGFEPAEFKEQIAFEVVEGDTLGFLKSIDTKYEKDFRLLQIKENDEGEIIVAELPIKHKHFQSDDAFVLDAYNILYVWIGKDSQVKEKYEAGRITRLLEVERKRFPIIYVIEEENEPDGFRGLIYKLGLRDGMMELRRTVKKVDKKEGSTSKKWW</sequence>
<feature type="non-terminal residue" evidence="3">
    <location>
        <position position="219"/>
    </location>
</feature>
<dbReference type="InterPro" id="IPR029006">
    <property type="entry name" value="ADF-H/Gelsolin-like_dom_sf"/>
</dbReference>
<comment type="caution">
    <text evidence="3">The sequence shown here is derived from an EMBL/GenBank/DDBJ whole genome shotgun (WGS) entry which is preliminary data.</text>
</comment>
<protein>
    <recommendedName>
        <fullName evidence="2">Gelsolin-like domain-containing protein</fullName>
    </recommendedName>
</protein>
<dbReference type="AlphaFoldDB" id="X1EG87"/>
<dbReference type="InterPro" id="IPR007122">
    <property type="entry name" value="Villin/Gelsolin"/>
</dbReference>
<proteinExistence type="predicted"/>
<organism evidence="3">
    <name type="scientific">marine sediment metagenome</name>
    <dbReference type="NCBI Taxonomy" id="412755"/>
    <lineage>
        <taxon>unclassified sequences</taxon>
        <taxon>metagenomes</taxon>
        <taxon>ecological metagenomes</taxon>
    </lineage>
</organism>
<name>X1EG87_9ZZZZ</name>
<dbReference type="PANTHER" id="PTHR11977:SF51">
    <property type="entry name" value="PROTEIN FLIGHTLESS-1 HOMOLOG"/>
    <property type="match status" value="1"/>
</dbReference>
<feature type="domain" description="Gelsolin-like" evidence="2">
    <location>
        <begin position="13"/>
        <end position="73"/>
    </location>
</feature>
<dbReference type="PANTHER" id="PTHR11977">
    <property type="entry name" value="VILLIN"/>
    <property type="match status" value="1"/>
</dbReference>
<gene>
    <name evidence="3" type="ORF">S03H2_23706</name>
</gene>
<evidence type="ECO:0000313" key="3">
    <source>
        <dbReference type="EMBL" id="GAH32321.1"/>
    </source>
</evidence>
<dbReference type="Gene3D" id="3.40.20.10">
    <property type="entry name" value="Severin"/>
    <property type="match status" value="2"/>
</dbReference>
<feature type="domain" description="Gelsolin-like" evidence="2">
    <location>
        <begin position="115"/>
        <end position="185"/>
    </location>
</feature>
<dbReference type="SMART" id="SM00262">
    <property type="entry name" value="GEL"/>
    <property type="match status" value="1"/>
</dbReference>
<dbReference type="Pfam" id="PF00626">
    <property type="entry name" value="Gelsolin"/>
    <property type="match status" value="2"/>
</dbReference>
<dbReference type="SUPFAM" id="SSF55753">
    <property type="entry name" value="Actin depolymerizing proteins"/>
    <property type="match status" value="2"/>
</dbReference>
<reference evidence="3" key="1">
    <citation type="journal article" date="2014" name="Front. Microbiol.">
        <title>High frequency of phylogenetically diverse reductive dehalogenase-homologous genes in deep subseafloor sedimentary metagenomes.</title>
        <authorList>
            <person name="Kawai M."/>
            <person name="Futagami T."/>
            <person name="Toyoda A."/>
            <person name="Takaki Y."/>
            <person name="Nishi S."/>
            <person name="Hori S."/>
            <person name="Arai W."/>
            <person name="Tsubouchi T."/>
            <person name="Morono Y."/>
            <person name="Uchiyama I."/>
            <person name="Ito T."/>
            <person name="Fujiyama A."/>
            <person name="Inagaki F."/>
            <person name="Takami H."/>
        </authorList>
    </citation>
    <scope>NUCLEOTIDE SEQUENCE</scope>
    <source>
        <strain evidence="3">Expedition CK06-06</strain>
    </source>
</reference>
<dbReference type="InterPro" id="IPR007123">
    <property type="entry name" value="Gelsolin-like_dom"/>
</dbReference>
<accession>X1EG87</accession>
<dbReference type="GO" id="GO:0051015">
    <property type="term" value="F:actin filament binding"/>
    <property type="evidence" value="ECO:0007669"/>
    <property type="project" value="InterPro"/>
</dbReference>
<keyword evidence="1" id="KW-0677">Repeat</keyword>
<feature type="non-terminal residue" evidence="3">
    <location>
        <position position="1"/>
    </location>
</feature>
<evidence type="ECO:0000256" key="1">
    <source>
        <dbReference type="ARBA" id="ARBA00022737"/>
    </source>
</evidence>
<evidence type="ECO:0000259" key="2">
    <source>
        <dbReference type="Pfam" id="PF00626"/>
    </source>
</evidence>